<dbReference type="InterPro" id="IPR018841">
    <property type="entry name" value="DUF2442"/>
</dbReference>
<evidence type="ECO:0008006" key="3">
    <source>
        <dbReference type="Google" id="ProtNLM"/>
    </source>
</evidence>
<dbReference type="EMBL" id="AAOT01000007">
    <property type="protein sequence ID" value="EAR52022.1"/>
    <property type="molecule type" value="Genomic_DNA"/>
</dbReference>
<accession>Q2CGY9</accession>
<dbReference type="Pfam" id="PF10387">
    <property type="entry name" value="DUF2442"/>
    <property type="match status" value="1"/>
</dbReference>
<reference evidence="1 2" key="1">
    <citation type="journal article" date="2010" name="J. Bacteriol.">
        <title>Genome sequences of Oceanicola granulosus HTCC2516(T) and Oceanicola batsensis HTCC2597(TDelta).</title>
        <authorList>
            <person name="Thrash J.C."/>
            <person name="Cho J.C."/>
            <person name="Vergin K.L."/>
            <person name="Giovannoni S.J."/>
        </authorList>
    </citation>
    <scope>NUCLEOTIDE SEQUENCE [LARGE SCALE GENOMIC DNA]</scope>
    <source>
        <strain evidence="2">ATCC BAA-861 / DSM 15982 / KCTC 12143 / HTCC2516</strain>
    </source>
</reference>
<evidence type="ECO:0000313" key="2">
    <source>
        <dbReference type="Proteomes" id="UP000003635"/>
    </source>
</evidence>
<name>Q2CGY9_OCEGH</name>
<organism evidence="1 2">
    <name type="scientific">Oceanicola granulosus (strain ATCC BAA-861 / DSM 15982 / KCTC 12143 / HTCC2516)</name>
    <dbReference type="NCBI Taxonomy" id="314256"/>
    <lineage>
        <taxon>Bacteria</taxon>
        <taxon>Pseudomonadati</taxon>
        <taxon>Pseudomonadota</taxon>
        <taxon>Alphaproteobacteria</taxon>
        <taxon>Rhodobacterales</taxon>
        <taxon>Roseobacteraceae</taxon>
        <taxon>Oceanicola</taxon>
    </lineage>
</organism>
<comment type="caution">
    <text evidence="1">The sequence shown here is derived from an EMBL/GenBank/DDBJ whole genome shotgun (WGS) entry which is preliminary data.</text>
</comment>
<dbReference type="eggNOG" id="ENOG5032YT2">
    <property type="taxonomic scope" value="Bacteria"/>
</dbReference>
<protein>
    <recommendedName>
        <fullName evidence="3">DUF2442 domain-containing protein</fullName>
    </recommendedName>
</protein>
<proteinExistence type="predicted"/>
<gene>
    <name evidence="1" type="ORF">OG2516_13394</name>
</gene>
<dbReference type="Proteomes" id="UP000003635">
    <property type="component" value="Unassembled WGS sequence"/>
</dbReference>
<dbReference type="RefSeq" id="WP_007256112.1">
    <property type="nucleotide sequence ID" value="NZ_CH724108.1"/>
</dbReference>
<dbReference type="AlphaFoldDB" id="Q2CGY9"/>
<dbReference type="OrthoDB" id="337884at2"/>
<dbReference type="STRING" id="314256.OG2516_13394"/>
<dbReference type="Gene3D" id="3.30.2020.40">
    <property type="entry name" value="Uncharacterised protein PF10387, DUF2442"/>
    <property type="match status" value="1"/>
</dbReference>
<evidence type="ECO:0000313" key="1">
    <source>
        <dbReference type="EMBL" id="EAR52022.1"/>
    </source>
</evidence>
<dbReference type="HOGENOM" id="CLU_177114_0_0_5"/>
<sequence length="83" mass="8991">MSANASARASPNEVDFDEDAMWVGLTDGRTLGAPLAWFPRLKNGLPEERAAVTFSAFGLHWEALDEDISDVDLQERSGSLGNP</sequence>
<keyword evidence="2" id="KW-1185">Reference proteome</keyword>